<reference evidence="2" key="1">
    <citation type="journal article" date="2013" name="Proc. Natl. Acad. Sci. U.S.A.">
        <title>Genome structure and metabolic features in the red seaweed Chondrus crispus shed light on evolution of the Archaeplastida.</title>
        <authorList>
            <person name="Collen J."/>
            <person name="Porcel B."/>
            <person name="Carre W."/>
            <person name="Ball S.G."/>
            <person name="Chaparro C."/>
            <person name="Tonon T."/>
            <person name="Barbeyron T."/>
            <person name="Michel G."/>
            <person name="Noel B."/>
            <person name="Valentin K."/>
            <person name="Elias M."/>
            <person name="Artiguenave F."/>
            <person name="Arun A."/>
            <person name="Aury J.M."/>
            <person name="Barbosa-Neto J.F."/>
            <person name="Bothwell J.H."/>
            <person name="Bouget F.Y."/>
            <person name="Brillet L."/>
            <person name="Cabello-Hurtado F."/>
            <person name="Capella-Gutierrez S."/>
            <person name="Charrier B."/>
            <person name="Cladiere L."/>
            <person name="Cock J.M."/>
            <person name="Coelho S.M."/>
            <person name="Colleoni C."/>
            <person name="Czjzek M."/>
            <person name="Da Silva C."/>
            <person name="Delage L."/>
            <person name="Denoeud F."/>
            <person name="Deschamps P."/>
            <person name="Dittami S.M."/>
            <person name="Gabaldon T."/>
            <person name="Gachon C.M."/>
            <person name="Groisillier A."/>
            <person name="Herve C."/>
            <person name="Jabbari K."/>
            <person name="Katinka M."/>
            <person name="Kloareg B."/>
            <person name="Kowalczyk N."/>
            <person name="Labadie K."/>
            <person name="Leblanc C."/>
            <person name="Lopez P.J."/>
            <person name="McLachlan D.H."/>
            <person name="Meslet-Cladiere L."/>
            <person name="Moustafa A."/>
            <person name="Nehr Z."/>
            <person name="Nyvall Collen P."/>
            <person name="Panaud O."/>
            <person name="Partensky F."/>
            <person name="Poulain J."/>
            <person name="Rensing S.A."/>
            <person name="Rousvoal S."/>
            <person name="Samson G."/>
            <person name="Symeonidi A."/>
            <person name="Weissenbach J."/>
            <person name="Zambounis A."/>
            <person name="Wincker P."/>
            <person name="Boyen C."/>
        </authorList>
    </citation>
    <scope>NUCLEOTIDE SEQUENCE [LARGE SCALE GENOMIC DNA]</scope>
    <source>
        <strain evidence="2">cv. Stackhouse</strain>
    </source>
</reference>
<dbReference type="Proteomes" id="UP000012073">
    <property type="component" value="Unassembled WGS sequence"/>
</dbReference>
<evidence type="ECO:0000313" key="1">
    <source>
        <dbReference type="EMBL" id="CDF34181.1"/>
    </source>
</evidence>
<keyword evidence="2" id="KW-1185">Reference proteome</keyword>
<dbReference type="RefSeq" id="XP_005714000.1">
    <property type="nucleotide sequence ID" value="XM_005713943.1"/>
</dbReference>
<dbReference type="Gramene" id="CDF34181">
    <property type="protein sequence ID" value="CDF34181"/>
    <property type="gene ID" value="CHC_T00002845001"/>
</dbReference>
<protein>
    <submittedName>
        <fullName evidence="1">Uncharacterized protein</fullName>
    </submittedName>
</protein>
<accession>R7Q9V5</accession>
<sequence length="71" mass="8289">MLQKDHHLPQKATAAIIIFTHVRSQPCPPFSTGGRQSFYDKFIRFSEFIRNAHYKTSMVHFQTEQGVLPRL</sequence>
<dbReference type="AlphaFoldDB" id="R7Q9V5"/>
<dbReference type="KEGG" id="ccp:CHC_T00002845001"/>
<dbReference type="EMBL" id="HG001676">
    <property type="protein sequence ID" value="CDF34181.1"/>
    <property type="molecule type" value="Genomic_DNA"/>
</dbReference>
<dbReference type="GeneID" id="17321717"/>
<organism evidence="1 2">
    <name type="scientific">Chondrus crispus</name>
    <name type="common">Carrageen Irish moss</name>
    <name type="synonym">Polymorpha crispa</name>
    <dbReference type="NCBI Taxonomy" id="2769"/>
    <lineage>
        <taxon>Eukaryota</taxon>
        <taxon>Rhodophyta</taxon>
        <taxon>Florideophyceae</taxon>
        <taxon>Rhodymeniophycidae</taxon>
        <taxon>Gigartinales</taxon>
        <taxon>Gigartinaceae</taxon>
        <taxon>Chondrus</taxon>
    </lineage>
</organism>
<proteinExistence type="predicted"/>
<name>R7Q9V5_CHOCR</name>
<evidence type="ECO:0000313" key="2">
    <source>
        <dbReference type="Proteomes" id="UP000012073"/>
    </source>
</evidence>
<gene>
    <name evidence="1" type="ORF">CHC_T00002845001</name>
</gene>